<organism evidence="2 3">
    <name type="scientific">Rhipicephalus sanguineus</name>
    <name type="common">Brown dog tick</name>
    <name type="synonym">Ixodes sanguineus</name>
    <dbReference type="NCBI Taxonomy" id="34632"/>
    <lineage>
        <taxon>Eukaryota</taxon>
        <taxon>Metazoa</taxon>
        <taxon>Ecdysozoa</taxon>
        <taxon>Arthropoda</taxon>
        <taxon>Chelicerata</taxon>
        <taxon>Arachnida</taxon>
        <taxon>Acari</taxon>
        <taxon>Parasitiformes</taxon>
        <taxon>Ixodida</taxon>
        <taxon>Ixodoidea</taxon>
        <taxon>Ixodidae</taxon>
        <taxon>Rhipicephalinae</taxon>
        <taxon>Rhipicephalus</taxon>
        <taxon>Rhipicephalus</taxon>
    </lineage>
</organism>
<dbReference type="EMBL" id="JABSTV010001245">
    <property type="protein sequence ID" value="KAH7982916.1"/>
    <property type="molecule type" value="Genomic_DNA"/>
</dbReference>
<feature type="compositionally biased region" description="Polar residues" evidence="1">
    <location>
        <begin position="23"/>
        <end position="35"/>
    </location>
</feature>
<evidence type="ECO:0000256" key="1">
    <source>
        <dbReference type="SAM" id="MobiDB-lite"/>
    </source>
</evidence>
<comment type="caution">
    <text evidence="2">The sequence shown here is derived from an EMBL/GenBank/DDBJ whole genome shotgun (WGS) entry which is preliminary data.</text>
</comment>
<feature type="region of interest" description="Disordered" evidence="1">
    <location>
        <begin position="1"/>
        <end position="35"/>
    </location>
</feature>
<evidence type="ECO:0000313" key="2">
    <source>
        <dbReference type="EMBL" id="KAH7982916.1"/>
    </source>
</evidence>
<accession>A0A9D4QKH6</accession>
<name>A0A9D4QKH6_RHISA</name>
<dbReference type="AlphaFoldDB" id="A0A9D4QKH6"/>
<reference evidence="2" key="2">
    <citation type="submission" date="2021-09" db="EMBL/GenBank/DDBJ databases">
        <authorList>
            <person name="Jia N."/>
            <person name="Wang J."/>
            <person name="Shi W."/>
            <person name="Du L."/>
            <person name="Sun Y."/>
            <person name="Zhan W."/>
            <person name="Jiang J."/>
            <person name="Wang Q."/>
            <person name="Zhang B."/>
            <person name="Ji P."/>
            <person name="Sakyi L.B."/>
            <person name="Cui X."/>
            <person name="Yuan T."/>
            <person name="Jiang B."/>
            <person name="Yang W."/>
            <person name="Lam T.T.-Y."/>
            <person name="Chang Q."/>
            <person name="Ding S."/>
            <person name="Wang X."/>
            <person name="Zhu J."/>
            <person name="Ruan X."/>
            <person name="Zhao L."/>
            <person name="Wei J."/>
            <person name="Que T."/>
            <person name="Du C."/>
            <person name="Cheng J."/>
            <person name="Dai P."/>
            <person name="Han X."/>
            <person name="Huang E."/>
            <person name="Gao Y."/>
            <person name="Liu J."/>
            <person name="Shao H."/>
            <person name="Ye R."/>
            <person name="Li L."/>
            <person name="Wei W."/>
            <person name="Wang X."/>
            <person name="Wang C."/>
            <person name="Huo Q."/>
            <person name="Li W."/>
            <person name="Guo W."/>
            <person name="Chen H."/>
            <person name="Chen S."/>
            <person name="Zhou L."/>
            <person name="Zhou L."/>
            <person name="Ni X."/>
            <person name="Tian J."/>
            <person name="Zhou Y."/>
            <person name="Sheng Y."/>
            <person name="Liu T."/>
            <person name="Pan Y."/>
            <person name="Xia L."/>
            <person name="Li J."/>
            <person name="Zhao F."/>
            <person name="Cao W."/>
        </authorList>
    </citation>
    <scope>NUCLEOTIDE SEQUENCE</scope>
    <source>
        <strain evidence="2">Rsan-2018</strain>
        <tissue evidence="2">Larvae</tissue>
    </source>
</reference>
<dbReference type="Proteomes" id="UP000821837">
    <property type="component" value="Chromosome 1"/>
</dbReference>
<gene>
    <name evidence="2" type="ORF">HPB52_008100</name>
</gene>
<evidence type="ECO:0000313" key="3">
    <source>
        <dbReference type="Proteomes" id="UP000821837"/>
    </source>
</evidence>
<reference evidence="2" key="1">
    <citation type="journal article" date="2020" name="Cell">
        <title>Large-Scale Comparative Analyses of Tick Genomes Elucidate Their Genetic Diversity and Vector Capacities.</title>
        <authorList>
            <consortium name="Tick Genome and Microbiome Consortium (TIGMIC)"/>
            <person name="Jia N."/>
            <person name="Wang J."/>
            <person name="Shi W."/>
            <person name="Du L."/>
            <person name="Sun Y."/>
            <person name="Zhan W."/>
            <person name="Jiang J.F."/>
            <person name="Wang Q."/>
            <person name="Zhang B."/>
            <person name="Ji P."/>
            <person name="Bell-Sakyi L."/>
            <person name="Cui X.M."/>
            <person name="Yuan T.T."/>
            <person name="Jiang B.G."/>
            <person name="Yang W.F."/>
            <person name="Lam T.T."/>
            <person name="Chang Q.C."/>
            <person name="Ding S.J."/>
            <person name="Wang X.J."/>
            <person name="Zhu J.G."/>
            <person name="Ruan X.D."/>
            <person name="Zhao L."/>
            <person name="Wei J.T."/>
            <person name="Ye R.Z."/>
            <person name="Que T.C."/>
            <person name="Du C.H."/>
            <person name="Zhou Y.H."/>
            <person name="Cheng J.X."/>
            <person name="Dai P.F."/>
            <person name="Guo W.B."/>
            <person name="Han X.H."/>
            <person name="Huang E.J."/>
            <person name="Li L.F."/>
            <person name="Wei W."/>
            <person name="Gao Y.C."/>
            <person name="Liu J.Z."/>
            <person name="Shao H.Z."/>
            <person name="Wang X."/>
            <person name="Wang C.C."/>
            <person name="Yang T.C."/>
            <person name="Huo Q.B."/>
            <person name="Li W."/>
            <person name="Chen H.Y."/>
            <person name="Chen S.E."/>
            <person name="Zhou L.G."/>
            <person name="Ni X.B."/>
            <person name="Tian J.H."/>
            <person name="Sheng Y."/>
            <person name="Liu T."/>
            <person name="Pan Y.S."/>
            <person name="Xia L.Y."/>
            <person name="Li J."/>
            <person name="Zhao F."/>
            <person name="Cao W.C."/>
        </authorList>
    </citation>
    <scope>NUCLEOTIDE SEQUENCE</scope>
    <source>
        <strain evidence="2">Rsan-2018</strain>
    </source>
</reference>
<proteinExistence type="predicted"/>
<evidence type="ECO:0008006" key="4">
    <source>
        <dbReference type="Google" id="ProtNLM"/>
    </source>
</evidence>
<protein>
    <recommendedName>
        <fullName evidence="4">Nuclease HARBI1</fullName>
    </recommendedName>
</protein>
<keyword evidence="3" id="KW-1185">Reference proteome</keyword>
<sequence>MELYDGTTVSRSPRVHEERRATATRSVDSKNAGTTEDSLCLLCSRVFTALSTVCRAVGKVSLLIAKHMRPMSVRFPQSARFPKVMRDFYEAAAFPGVTGCVDCAHVDIKSPGREDEEVRT</sequence>